<gene>
    <name evidence="2" type="ORF">GCM10022402_14000</name>
</gene>
<organism evidence="2 3">
    <name type="scientific">Salinactinospora qingdaonensis</name>
    <dbReference type="NCBI Taxonomy" id="702744"/>
    <lineage>
        <taxon>Bacteria</taxon>
        <taxon>Bacillati</taxon>
        <taxon>Actinomycetota</taxon>
        <taxon>Actinomycetes</taxon>
        <taxon>Streptosporangiales</taxon>
        <taxon>Nocardiopsidaceae</taxon>
        <taxon>Salinactinospora</taxon>
    </lineage>
</organism>
<feature type="transmembrane region" description="Helical" evidence="1">
    <location>
        <begin position="58"/>
        <end position="85"/>
    </location>
</feature>
<keyword evidence="1" id="KW-0472">Membrane</keyword>
<keyword evidence="3" id="KW-1185">Reference proteome</keyword>
<evidence type="ECO:0000256" key="1">
    <source>
        <dbReference type="SAM" id="Phobius"/>
    </source>
</evidence>
<dbReference type="InterPro" id="IPR009937">
    <property type="entry name" value="Phage_holin_3_6"/>
</dbReference>
<name>A0ABP7FBI6_9ACTN</name>
<protein>
    <submittedName>
        <fullName evidence="2">Phage holin family protein</fullName>
    </submittedName>
</protein>
<keyword evidence="1" id="KW-0812">Transmembrane</keyword>
<evidence type="ECO:0000313" key="2">
    <source>
        <dbReference type="EMBL" id="GAA3735029.1"/>
    </source>
</evidence>
<comment type="caution">
    <text evidence="2">The sequence shown here is derived from an EMBL/GenBank/DDBJ whole genome shotgun (WGS) entry which is preliminary data.</text>
</comment>
<evidence type="ECO:0000313" key="3">
    <source>
        <dbReference type="Proteomes" id="UP001500908"/>
    </source>
</evidence>
<sequence length="143" mass="14773">MLGIPEQQRAEAAETSTAEASTADLVKQASEQISHLVREELRLAQLEMRQKGKRAGSGIGMFGVAAVVALSGVGALVAGLVLLLALVLPAWGAALIVAGALLVIAGVLASIGGQQLKRATPLKPEETLNSVQADMTAIRERAR</sequence>
<keyword evidence="1" id="KW-1133">Transmembrane helix</keyword>
<dbReference type="EMBL" id="BAABDD010000005">
    <property type="protein sequence ID" value="GAA3735029.1"/>
    <property type="molecule type" value="Genomic_DNA"/>
</dbReference>
<dbReference type="Pfam" id="PF07332">
    <property type="entry name" value="Phage_holin_3_6"/>
    <property type="match status" value="1"/>
</dbReference>
<feature type="transmembrane region" description="Helical" evidence="1">
    <location>
        <begin position="91"/>
        <end position="113"/>
    </location>
</feature>
<dbReference type="RefSeq" id="WP_344968597.1">
    <property type="nucleotide sequence ID" value="NZ_BAABDD010000005.1"/>
</dbReference>
<dbReference type="Proteomes" id="UP001500908">
    <property type="component" value="Unassembled WGS sequence"/>
</dbReference>
<accession>A0ABP7FBI6</accession>
<reference evidence="3" key="1">
    <citation type="journal article" date="2019" name="Int. J. Syst. Evol. Microbiol.">
        <title>The Global Catalogue of Microorganisms (GCM) 10K type strain sequencing project: providing services to taxonomists for standard genome sequencing and annotation.</title>
        <authorList>
            <consortium name="The Broad Institute Genomics Platform"/>
            <consortium name="The Broad Institute Genome Sequencing Center for Infectious Disease"/>
            <person name="Wu L."/>
            <person name="Ma J."/>
        </authorList>
    </citation>
    <scope>NUCLEOTIDE SEQUENCE [LARGE SCALE GENOMIC DNA]</scope>
    <source>
        <strain evidence="3">JCM 17137</strain>
    </source>
</reference>
<proteinExistence type="predicted"/>